<evidence type="ECO:0000313" key="1">
    <source>
        <dbReference type="EMBL" id="ETW83456.1"/>
    </source>
</evidence>
<dbReference type="OrthoDB" id="10523707at2759"/>
<keyword evidence="2" id="KW-1185">Reference proteome</keyword>
<dbReference type="EMBL" id="KI925457">
    <property type="protein sequence ID" value="ETW83456.1"/>
    <property type="molecule type" value="Genomic_DNA"/>
</dbReference>
<reference evidence="1 2" key="1">
    <citation type="journal article" date="2012" name="New Phytol.">
        <title>Insight into trade-off between wood decay and parasitism from the genome of a fungal forest pathogen.</title>
        <authorList>
            <person name="Olson A."/>
            <person name="Aerts A."/>
            <person name="Asiegbu F."/>
            <person name="Belbahri L."/>
            <person name="Bouzid O."/>
            <person name="Broberg A."/>
            <person name="Canback B."/>
            <person name="Coutinho P.M."/>
            <person name="Cullen D."/>
            <person name="Dalman K."/>
            <person name="Deflorio G."/>
            <person name="van Diepen L.T."/>
            <person name="Dunand C."/>
            <person name="Duplessis S."/>
            <person name="Durling M."/>
            <person name="Gonthier P."/>
            <person name="Grimwood J."/>
            <person name="Fossdal C.G."/>
            <person name="Hansson D."/>
            <person name="Henrissat B."/>
            <person name="Hietala A."/>
            <person name="Himmelstrand K."/>
            <person name="Hoffmeister D."/>
            <person name="Hogberg N."/>
            <person name="James T.Y."/>
            <person name="Karlsson M."/>
            <person name="Kohler A."/>
            <person name="Kues U."/>
            <person name="Lee Y.H."/>
            <person name="Lin Y.C."/>
            <person name="Lind M."/>
            <person name="Lindquist E."/>
            <person name="Lombard V."/>
            <person name="Lucas S."/>
            <person name="Lunden K."/>
            <person name="Morin E."/>
            <person name="Murat C."/>
            <person name="Park J."/>
            <person name="Raffaello T."/>
            <person name="Rouze P."/>
            <person name="Salamov A."/>
            <person name="Schmutz J."/>
            <person name="Solheim H."/>
            <person name="Stahlberg J."/>
            <person name="Velez H."/>
            <person name="de Vries R.P."/>
            <person name="Wiebenga A."/>
            <person name="Woodward S."/>
            <person name="Yakovlev I."/>
            <person name="Garbelotto M."/>
            <person name="Martin F."/>
            <person name="Grigoriev I.V."/>
            <person name="Stenlid J."/>
        </authorList>
    </citation>
    <scope>NUCLEOTIDE SEQUENCE [LARGE SCALE GENOMIC DNA]</scope>
    <source>
        <strain evidence="1 2">TC 32-1</strain>
    </source>
</reference>
<dbReference type="Proteomes" id="UP000030671">
    <property type="component" value="Unassembled WGS sequence"/>
</dbReference>
<proteinExistence type="predicted"/>
<dbReference type="RefSeq" id="XP_009545704.1">
    <property type="nucleotide sequence ID" value="XM_009547409.1"/>
</dbReference>
<dbReference type="HOGENOM" id="CLU_1796722_0_0_1"/>
<accession>W4KEG7</accession>
<organism evidence="1 2">
    <name type="scientific">Heterobasidion irregulare (strain TC 32-1)</name>
    <dbReference type="NCBI Taxonomy" id="747525"/>
    <lineage>
        <taxon>Eukaryota</taxon>
        <taxon>Fungi</taxon>
        <taxon>Dikarya</taxon>
        <taxon>Basidiomycota</taxon>
        <taxon>Agaricomycotina</taxon>
        <taxon>Agaricomycetes</taxon>
        <taxon>Russulales</taxon>
        <taxon>Bondarzewiaceae</taxon>
        <taxon>Heterobasidion</taxon>
        <taxon>Heterobasidion annosum species complex</taxon>
    </lineage>
</organism>
<sequence>MAVYYEVEVPCGMQDESTCYDISEYYPLLDEIYDDSKPDSEPRTQKWLVKERRVQVGDKWIWEWTPAAIDPHGESIRGDLQVILHPASRASAKHGSWKDLLRTIHAIWAVPYTPQVIAALQRHGQRLAPEVIVLPPIAGLQRRA</sequence>
<dbReference type="KEGG" id="hir:HETIRDRAFT_121037"/>
<dbReference type="GeneID" id="20666729"/>
<dbReference type="InParanoid" id="W4KEG7"/>
<evidence type="ECO:0000313" key="2">
    <source>
        <dbReference type="Proteomes" id="UP000030671"/>
    </source>
</evidence>
<dbReference type="AlphaFoldDB" id="W4KEG7"/>
<gene>
    <name evidence="1" type="ORF">HETIRDRAFT_121037</name>
</gene>
<protein>
    <submittedName>
        <fullName evidence="1">Uncharacterized protein</fullName>
    </submittedName>
</protein>
<name>W4KEG7_HETIT</name>